<keyword evidence="4" id="KW-0804">Transcription</keyword>
<dbReference type="Gene3D" id="3.40.1810.10">
    <property type="entry name" value="Transcription factor, MADS-box"/>
    <property type="match status" value="1"/>
</dbReference>
<dbReference type="InterPro" id="IPR036879">
    <property type="entry name" value="TF_MADSbox_sf"/>
</dbReference>
<organism evidence="7 8">
    <name type="scientific">Miscanthus lutarioriparius</name>
    <dbReference type="NCBI Taxonomy" id="422564"/>
    <lineage>
        <taxon>Eukaryota</taxon>
        <taxon>Viridiplantae</taxon>
        <taxon>Streptophyta</taxon>
        <taxon>Embryophyta</taxon>
        <taxon>Tracheophyta</taxon>
        <taxon>Spermatophyta</taxon>
        <taxon>Magnoliopsida</taxon>
        <taxon>Liliopsida</taxon>
        <taxon>Poales</taxon>
        <taxon>Poaceae</taxon>
        <taxon>PACMAD clade</taxon>
        <taxon>Panicoideae</taxon>
        <taxon>Andropogonodae</taxon>
        <taxon>Andropogoneae</taxon>
        <taxon>Saccharinae</taxon>
        <taxon>Miscanthus</taxon>
    </lineage>
</organism>
<evidence type="ECO:0000256" key="5">
    <source>
        <dbReference type="ARBA" id="ARBA00023242"/>
    </source>
</evidence>
<dbReference type="SUPFAM" id="SSF55455">
    <property type="entry name" value="SRF-like"/>
    <property type="match status" value="1"/>
</dbReference>
<protein>
    <recommendedName>
        <fullName evidence="6">MADS-box domain-containing protein</fullName>
    </recommendedName>
</protein>
<dbReference type="SMART" id="SM00432">
    <property type="entry name" value="MADS"/>
    <property type="match status" value="1"/>
</dbReference>
<sequence>MPRGKIQMNLIGDAQDRVKVFKRRKVGLVKKAKELTKLCDVDIALVVCAGPDGAPAVWESDPSVVIDSQLGKEERRLDKKWRQGLNLLACPGEAILKDMNLEELLASIDAGLLTTAERQKTLGVADDNAQQLGQQAWVDELMWDGAEPLPLNNASMMQPASGVIQYINGGNDVDMVSNHQCLQAQTLPGNGENGHGQLAPTS</sequence>
<dbReference type="OrthoDB" id="605507at2759"/>
<evidence type="ECO:0000313" key="8">
    <source>
        <dbReference type="Proteomes" id="UP000604825"/>
    </source>
</evidence>
<dbReference type="GO" id="GO:0003677">
    <property type="term" value="F:DNA binding"/>
    <property type="evidence" value="ECO:0007669"/>
    <property type="project" value="UniProtKB-KW"/>
</dbReference>
<evidence type="ECO:0000256" key="3">
    <source>
        <dbReference type="ARBA" id="ARBA00023125"/>
    </source>
</evidence>
<dbReference type="GO" id="GO:0005634">
    <property type="term" value="C:nucleus"/>
    <property type="evidence" value="ECO:0007669"/>
    <property type="project" value="UniProtKB-SubCell"/>
</dbReference>
<dbReference type="PRINTS" id="PR00404">
    <property type="entry name" value="MADSDOMAIN"/>
</dbReference>
<keyword evidence="2" id="KW-0805">Transcription regulation</keyword>
<evidence type="ECO:0000256" key="4">
    <source>
        <dbReference type="ARBA" id="ARBA00023163"/>
    </source>
</evidence>
<evidence type="ECO:0000256" key="1">
    <source>
        <dbReference type="ARBA" id="ARBA00004123"/>
    </source>
</evidence>
<gene>
    <name evidence="7" type="ORF">NCGR_LOCUS56720</name>
</gene>
<proteinExistence type="predicted"/>
<comment type="subcellular location">
    <subcellularLocation>
        <location evidence="1">Nucleus</location>
    </subcellularLocation>
</comment>
<dbReference type="EMBL" id="CAJGYO010000017">
    <property type="protein sequence ID" value="CAD6332622.1"/>
    <property type="molecule type" value="Genomic_DNA"/>
</dbReference>
<dbReference type="Proteomes" id="UP000604825">
    <property type="component" value="Unassembled WGS sequence"/>
</dbReference>
<evidence type="ECO:0000313" key="7">
    <source>
        <dbReference type="EMBL" id="CAD6332622.1"/>
    </source>
</evidence>
<keyword evidence="3" id="KW-0238">DNA-binding</keyword>
<feature type="domain" description="MADS-box" evidence="6">
    <location>
        <begin position="1"/>
        <end position="47"/>
    </location>
</feature>
<accession>A0A811RS32</accession>
<dbReference type="PANTHER" id="PTHR48019">
    <property type="entry name" value="SERUM RESPONSE FACTOR HOMOLOG"/>
    <property type="match status" value="1"/>
</dbReference>
<dbReference type="InterPro" id="IPR002100">
    <property type="entry name" value="TF_MADSbox"/>
</dbReference>
<keyword evidence="8" id="KW-1185">Reference proteome</keyword>
<dbReference type="CDD" id="cd00120">
    <property type="entry name" value="MADS"/>
    <property type="match status" value="1"/>
</dbReference>
<evidence type="ECO:0000256" key="2">
    <source>
        <dbReference type="ARBA" id="ARBA00023015"/>
    </source>
</evidence>
<keyword evidence="5" id="KW-0539">Nucleus</keyword>
<evidence type="ECO:0000259" key="6">
    <source>
        <dbReference type="PROSITE" id="PS50066"/>
    </source>
</evidence>
<comment type="caution">
    <text evidence="7">The sequence shown here is derived from an EMBL/GenBank/DDBJ whole genome shotgun (WGS) entry which is preliminary data.</text>
</comment>
<dbReference type="AlphaFoldDB" id="A0A811RS32"/>
<dbReference type="PROSITE" id="PS50066">
    <property type="entry name" value="MADS_BOX_2"/>
    <property type="match status" value="1"/>
</dbReference>
<name>A0A811RS32_9POAL</name>
<dbReference type="Pfam" id="PF00319">
    <property type="entry name" value="SRF-TF"/>
    <property type="match status" value="1"/>
</dbReference>
<dbReference type="InterPro" id="IPR050142">
    <property type="entry name" value="MADS-box/MEF2_TF"/>
</dbReference>
<reference evidence="7" key="1">
    <citation type="submission" date="2020-10" db="EMBL/GenBank/DDBJ databases">
        <authorList>
            <person name="Han B."/>
            <person name="Lu T."/>
            <person name="Zhao Q."/>
            <person name="Huang X."/>
            <person name="Zhao Y."/>
        </authorList>
    </citation>
    <scope>NUCLEOTIDE SEQUENCE</scope>
</reference>
<dbReference type="GO" id="GO:0046983">
    <property type="term" value="F:protein dimerization activity"/>
    <property type="evidence" value="ECO:0007669"/>
    <property type="project" value="InterPro"/>
</dbReference>